<proteinExistence type="inferred from homology"/>
<evidence type="ECO:0000313" key="5">
    <source>
        <dbReference type="Proteomes" id="UP000749559"/>
    </source>
</evidence>
<comment type="caution">
    <text evidence="4">The sequence shown here is derived from an EMBL/GenBank/DDBJ whole genome shotgun (WGS) entry which is preliminary data.</text>
</comment>
<dbReference type="AlphaFoldDB" id="A0A8S4PRG4"/>
<keyword evidence="1 3" id="KW-0175">Coiled coil</keyword>
<dbReference type="PANTHER" id="PTHR22420">
    <property type="entry name" value="PROTEIN FAM81A"/>
    <property type="match status" value="1"/>
</dbReference>
<evidence type="ECO:0000256" key="2">
    <source>
        <dbReference type="ARBA" id="ARBA00046344"/>
    </source>
</evidence>
<feature type="coiled-coil region" evidence="3">
    <location>
        <begin position="265"/>
        <end position="299"/>
    </location>
</feature>
<dbReference type="InterPro" id="IPR029619">
    <property type="entry name" value="FAM81"/>
</dbReference>
<dbReference type="Proteomes" id="UP000749559">
    <property type="component" value="Unassembled WGS sequence"/>
</dbReference>
<evidence type="ECO:0008006" key="6">
    <source>
        <dbReference type="Google" id="ProtNLM"/>
    </source>
</evidence>
<name>A0A8S4PRG4_OWEFU</name>
<evidence type="ECO:0000256" key="1">
    <source>
        <dbReference type="ARBA" id="ARBA00023054"/>
    </source>
</evidence>
<sequence length="376" mass="43603">MNRDRQTAKNILPTLTNNKPSSYALEYGDPRVPSRLDVLESRLYHQEKTSDTLLSRAYKIKEDIIDSLNYTHGTWQEEKHARELLQEHIKTITAVVKKLNKDIESLESGIKQKENAAEGTSTAVKNLEVHHVAGLTDLRGRVVRCDASIARLSTDLKTCQDTVRSSTGQFQSEQQKFQEKINYLERRLQEISSHFDKSAAEQTIMVKHVEGDTSQQLSILDNKTKSMFEDVRGSVNTMKVIEESEREKLEARLMGWLDRNSAAREARLEKIERKLEDRLVSVEKRLQKMEDDQQRDRERSAIMQQMIEQKLSQMLDTTMHRHGDEIQKVKRECREGFSTVHESISNLKTVLEGKRKLTEEQMRKEIGQIRKMVVLI</sequence>
<organism evidence="4 5">
    <name type="scientific">Owenia fusiformis</name>
    <name type="common">Polychaete worm</name>
    <dbReference type="NCBI Taxonomy" id="6347"/>
    <lineage>
        <taxon>Eukaryota</taxon>
        <taxon>Metazoa</taxon>
        <taxon>Spiralia</taxon>
        <taxon>Lophotrochozoa</taxon>
        <taxon>Annelida</taxon>
        <taxon>Polychaeta</taxon>
        <taxon>Sedentaria</taxon>
        <taxon>Canalipalpata</taxon>
        <taxon>Sabellida</taxon>
        <taxon>Oweniida</taxon>
        <taxon>Oweniidae</taxon>
        <taxon>Owenia</taxon>
    </lineage>
</organism>
<dbReference type="EMBL" id="CAIIXF020000010">
    <property type="protein sequence ID" value="CAH1796182.1"/>
    <property type="molecule type" value="Genomic_DNA"/>
</dbReference>
<dbReference type="OrthoDB" id="10014002at2759"/>
<dbReference type="PANTHER" id="PTHR22420:SF4">
    <property type="entry name" value="PROTEIN FAM81A"/>
    <property type="match status" value="1"/>
</dbReference>
<gene>
    <name evidence="4" type="ORF">OFUS_LOCUS20623</name>
</gene>
<accession>A0A8S4PRG4</accession>
<dbReference type="Gene3D" id="1.10.287.1490">
    <property type="match status" value="1"/>
</dbReference>
<evidence type="ECO:0000256" key="3">
    <source>
        <dbReference type="SAM" id="Coils"/>
    </source>
</evidence>
<keyword evidence="5" id="KW-1185">Reference proteome</keyword>
<reference evidence="4" key="1">
    <citation type="submission" date="2022-03" db="EMBL/GenBank/DDBJ databases">
        <authorList>
            <person name="Martin C."/>
        </authorList>
    </citation>
    <scope>NUCLEOTIDE SEQUENCE</scope>
</reference>
<comment type="similarity">
    <text evidence="2">Belongs to the FAM81 family.</text>
</comment>
<protein>
    <recommendedName>
        <fullName evidence="6">Protein FAM81A</fullName>
    </recommendedName>
</protein>
<evidence type="ECO:0000313" key="4">
    <source>
        <dbReference type="EMBL" id="CAH1796182.1"/>
    </source>
</evidence>